<dbReference type="OrthoDB" id="9863160at2"/>
<accession>A0A1L8MKE8</accession>
<sequence>MNEPDWVGAVIVSETETDYTFKNLKEYVNGQKVGPETIDVPKTIAKDILLNNHNYQRDCLISKEKSMEKYPDNVWVSVREL</sequence>
<comment type="caution">
    <text evidence="1">The sequence shown here is derived from an EMBL/GenBank/DDBJ whole genome shotgun (WGS) entry which is preliminary data.</text>
</comment>
<protein>
    <submittedName>
        <fullName evidence="1">Uncharacterized protein</fullName>
    </submittedName>
</protein>
<evidence type="ECO:0000313" key="1">
    <source>
        <dbReference type="EMBL" id="OJF71233.1"/>
    </source>
</evidence>
<dbReference type="EMBL" id="LZDD01000003">
    <property type="protein sequence ID" value="OJF71233.1"/>
    <property type="molecule type" value="Genomic_DNA"/>
</dbReference>
<gene>
    <name evidence="1" type="ORF">A9Q68_08525</name>
</gene>
<dbReference type="AlphaFoldDB" id="A0A1L8MKE8"/>
<keyword evidence="2" id="KW-1185">Reference proteome</keyword>
<name>A0A1L8MKE8_9STRE</name>
<dbReference type="Proteomes" id="UP000182015">
    <property type="component" value="Unassembled WGS sequence"/>
</dbReference>
<dbReference type="STRING" id="1856638.A9Q68_08525"/>
<proteinExistence type="predicted"/>
<organism evidence="1 2">
    <name type="scientific">Streptococcus bovimastitidis</name>
    <dbReference type="NCBI Taxonomy" id="1856638"/>
    <lineage>
        <taxon>Bacteria</taxon>
        <taxon>Bacillati</taxon>
        <taxon>Bacillota</taxon>
        <taxon>Bacilli</taxon>
        <taxon>Lactobacillales</taxon>
        <taxon>Streptococcaceae</taxon>
        <taxon>Streptococcus</taxon>
    </lineage>
</organism>
<dbReference type="RefSeq" id="WP_071794296.1">
    <property type="nucleotide sequence ID" value="NZ_LZDD01000003.1"/>
</dbReference>
<evidence type="ECO:0000313" key="2">
    <source>
        <dbReference type="Proteomes" id="UP000182015"/>
    </source>
</evidence>
<reference evidence="2" key="1">
    <citation type="submission" date="2016-06" db="EMBL/GenBank/DDBJ databases">
        <authorList>
            <person name="de Vries S.P.W."/>
            <person name="Hadjirin N.F."/>
            <person name="Lay E.M."/>
            <person name="Zadoks R.N."/>
            <person name="Peacock S.J."/>
            <person name="Parkhill J."/>
            <person name="Grant A.J."/>
            <person name="Mcdougall S."/>
            <person name="Holmes M.A."/>
        </authorList>
    </citation>
    <scope>NUCLEOTIDE SEQUENCE [LARGE SCALE GENOMIC DNA]</scope>
    <source>
        <strain evidence="2">NZ1587</strain>
    </source>
</reference>